<evidence type="ECO:0000256" key="2">
    <source>
        <dbReference type="ARBA" id="ARBA00023004"/>
    </source>
</evidence>
<name>A0A069JQT8_RHOSG</name>
<dbReference type="GO" id="GO:0051537">
    <property type="term" value="F:2 iron, 2 sulfur cluster binding"/>
    <property type="evidence" value="ECO:0007669"/>
    <property type="project" value="UniProtKB-KW"/>
</dbReference>
<dbReference type="EMBL" id="JARDXE010000009">
    <property type="protein sequence ID" value="MDE8646510.1"/>
    <property type="molecule type" value="Genomic_DNA"/>
</dbReference>
<evidence type="ECO:0000313" key="8">
    <source>
        <dbReference type="Proteomes" id="UP000230886"/>
    </source>
</evidence>
<evidence type="ECO:0000313" key="6">
    <source>
        <dbReference type="EMBL" id="MDE8646510.1"/>
    </source>
</evidence>
<dbReference type="InterPro" id="IPR009061">
    <property type="entry name" value="DNA-bd_dom_put_sf"/>
</dbReference>
<evidence type="ECO:0000256" key="4">
    <source>
        <dbReference type="ARBA" id="ARBA00023125"/>
    </source>
</evidence>
<dbReference type="Pfam" id="PF13411">
    <property type="entry name" value="MerR_1"/>
    <property type="match status" value="1"/>
</dbReference>
<comment type="caution">
    <text evidence="7">The sequence shown here is derived from an EMBL/GenBank/DDBJ whole genome shotgun (WGS) entry which is preliminary data.</text>
</comment>
<dbReference type="InterPro" id="IPR010211">
    <property type="entry name" value="Redox-sen_tscrpt-act_SoxR"/>
</dbReference>
<keyword evidence="2" id="KW-0408">Iron</keyword>
<dbReference type="CDD" id="cd01110">
    <property type="entry name" value="HTH_SoxR"/>
    <property type="match status" value="1"/>
</dbReference>
<keyword evidence="1" id="KW-0001">2Fe-2S</keyword>
<dbReference type="RefSeq" id="WP_003943238.1">
    <property type="nucleotide sequence ID" value="NZ_AP023172.1"/>
</dbReference>
<evidence type="ECO:0000313" key="7">
    <source>
        <dbReference type="EMBL" id="PCK28355.1"/>
    </source>
</evidence>
<dbReference type="GeneID" id="64143278"/>
<dbReference type="NCBIfam" id="TIGR01950">
    <property type="entry name" value="SoxR"/>
    <property type="match status" value="1"/>
</dbReference>
<dbReference type="Gene3D" id="1.10.1660.10">
    <property type="match status" value="1"/>
</dbReference>
<dbReference type="SMART" id="SM00422">
    <property type="entry name" value="HTH_MERR"/>
    <property type="match status" value="1"/>
</dbReference>
<dbReference type="AlphaFoldDB" id="A0A069JQT8"/>
<accession>A0A069JQT8</accession>
<protein>
    <submittedName>
        <fullName evidence="7">Redox-sensitive transcriptional activator SoxR</fullName>
    </submittedName>
</protein>
<dbReference type="Proteomes" id="UP000230886">
    <property type="component" value="Unassembled WGS sequence"/>
</dbReference>
<keyword evidence="3" id="KW-0411">Iron-sulfur</keyword>
<keyword evidence="1" id="KW-0479">Metal-binding</keyword>
<dbReference type="InterPro" id="IPR047057">
    <property type="entry name" value="MerR_fam"/>
</dbReference>
<evidence type="ECO:0000259" key="5">
    <source>
        <dbReference type="PROSITE" id="PS50937"/>
    </source>
</evidence>
<keyword evidence="4" id="KW-0238">DNA-binding</keyword>
<evidence type="ECO:0000256" key="1">
    <source>
        <dbReference type="ARBA" id="ARBA00022714"/>
    </source>
</evidence>
<dbReference type="Proteomes" id="UP001217325">
    <property type="component" value="Unassembled WGS sequence"/>
</dbReference>
<dbReference type="EMBL" id="NOVD01000003">
    <property type="protein sequence ID" value="PCK28355.1"/>
    <property type="molecule type" value="Genomic_DNA"/>
</dbReference>
<proteinExistence type="predicted"/>
<dbReference type="PRINTS" id="PR00040">
    <property type="entry name" value="HTHMERR"/>
</dbReference>
<reference evidence="7 8" key="1">
    <citation type="submission" date="2017-07" db="EMBL/GenBank/DDBJ databases">
        <title>Draft sequence of Rhodococcus enclensis 23b-28.</title>
        <authorList>
            <person name="Besaury L."/>
            <person name="Sancelme M."/>
            <person name="Amato P."/>
            <person name="Lallement A."/>
            <person name="Delort A.-M."/>
        </authorList>
    </citation>
    <scope>NUCLEOTIDE SEQUENCE [LARGE SCALE GENOMIC DNA]</scope>
    <source>
        <strain evidence="7 8">23b-28</strain>
    </source>
</reference>
<accession>A0A1C4DQU8</accession>
<sequence>MIRKSDELLSIGEVSERTGVAVSAVRYYETLGLVPAERTAGNMRKFPRHSIRRVSLIQLAVRFGIPLAEVAEVFGSLPQGRTPTKKDWRKISTEWNQRLEDRKQAINRMQDELTGCIGCGCLSLKTCNLLNPGDELGREGPGARRL</sequence>
<dbReference type="PROSITE" id="PS50937">
    <property type="entry name" value="HTH_MERR_2"/>
    <property type="match status" value="1"/>
</dbReference>
<dbReference type="GO" id="GO:0006979">
    <property type="term" value="P:response to oxidative stress"/>
    <property type="evidence" value="ECO:0007669"/>
    <property type="project" value="InterPro"/>
</dbReference>
<dbReference type="PANTHER" id="PTHR30204:SF0">
    <property type="entry name" value="REDOX-SENSITIVE TRANSCRIPTIONAL ACTIVATOR SOXR"/>
    <property type="match status" value="1"/>
</dbReference>
<dbReference type="GO" id="GO:0003700">
    <property type="term" value="F:DNA-binding transcription factor activity"/>
    <property type="evidence" value="ECO:0007669"/>
    <property type="project" value="InterPro"/>
</dbReference>
<reference evidence="6" key="2">
    <citation type="submission" date="2023-02" db="EMBL/GenBank/DDBJ databases">
        <title>A novel hydrolase synthesized by Rhodococcus erythropolis HQ is responsible for the detoxification of Zearalenone.</title>
        <authorList>
            <person name="Hu J."/>
            <person name="Xu J."/>
        </authorList>
    </citation>
    <scope>NUCLEOTIDE SEQUENCE</scope>
    <source>
        <strain evidence="6">HQ</strain>
    </source>
</reference>
<dbReference type="PANTHER" id="PTHR30204">
    <property type="entry name" value="REDOX-CYCLING DRUG-SENSING TRANSCRIPTIONAL ACTIVATOR SOXR"/>
    <property type="match status" value="1"/>
</dbReference>
<organism evidence="7 8">
    <name type="scientific">Rhodococcus qingshengii</name>
    <dbReference type="NCBI Taxonomy" id="334542"/>
    <lineage>
        <taxon>Bacteria</taxon>
        <taxon>Bacillati</taxon>
        <taxon>Actinomycetota</taxon>
        <taxon>Actinomycetes</taxon>
        <taxon>Mycobacteriales</taxon>
        <taxon>Nocardiaceae</taxon>
        <taxon>Rhodococcus</taxon>
        <taxon>Rhodococcus erythropolis group</taxon>
    </lineage>
</organism>
<dbReference type="PROSITE" id="PS00552">
    <property type="entry name" value="HTH_MERR_1"/>
    <property type="match status" value="1"/>
</dbReference>
<dbReference type="GO" id="GO:0003677">
    <property type="term" value="F:DNA binding"/>
    <property type="evidence" value="ECO:0007669"/>
    <property type="project" value="UniProtKB-KW"/>
</dbReference>
<dbReference type="SUPFAM" id="SSF46955">
    <property type="entry name" value="Putative DNA-binding domain"/>
    <property type="match status" value="1"/>
</dbReference>
<feature type="domain" description="HTH merR-type" evidence="5">
    <location>
        <begin position="8"/>
        <end position="76"/>
    </location>
</feature>
<evidence type="ECO:0000256" key="3">
    <source>
        <dbReference type="ARBA" id="ARBA00023014"/>
    </source>
</evidence>
<dbReference type="InterPro" id="IPR000551">
    <property type="entry name" value="MerR-type_HTH_dom"/>
</dbReference>
<gene>
    <name evidence="7" type="primary">soxR</name>
    <name evidence="7" type="ORF">CHR55_06300</name>
    <name evidence="6" type="ORF">PXH69_16220</name>
</gene>